<sequence length="319" mass="35033">MAAKLAKDLSLKGSTTTLPKLVYGTAWKKDRSTDLVYAALQHGFRGIDTAGQPKHYNEKGVGQGVQKAIKDGLVTRDALFVSHTPRVFTKAEFPTDARQLQTKFSPPGNQDENAPYDLDAPLVDKVHQSVQSSLRYFTIEGQEPYLDSVLLHSPLRTMDETLAAWKTLETYVPHKIRNLGISNTTLPILRALDDAATVKPSVVQNRFHRDTGFEVELRDYCRQQDIVFQSFWTLSANPRLSASQPVKTVADKAGVAQVAAYYALVLGLEGITVLDGTTTEGHMKGDLEGIERVGAWAESDGASEWASALAEFKKAIGEV</sequence>
<keyword evidence="4" id="KW-1185">Reference proteome</keyword>
<proteinExistence type="predicted"/>
<dbReference type="InterPro" id="IPR036812">
    <property type="entry name" value="NAD(P)_OxRdtase_dom_sf"/>
</dbReference>
<feature type="domain" description="NADP-dependent oxidoreductase" evidence="2">
    <location>
        <begin position="27"/>
        <end position="234"/>
    </location>
</feature>
<evidence type="ECO:0000313" key="4">
    <source>
        <dbReference type="Proteomes" id="UP000635477"/>
    </source>
</evidence>
<gene>
    <name evidence="3" type="ORF">FZEAL_1394</name>
</gene>
<reference evidence="3" key="1">
    <citation type="journal article" date="2020" name="BMC Genomics">
        <title>Correction to: Identification and distribution of gene clusters required for synthesis of sphingolipid metabolism inhibitors in diverse species of the filamentous fungus Fusarium.</title>
        <authorList>
            <person name="Kim H.S."/>
            <person name="Lohmar J.M."/>
            <person name="Busman M."/>
            <person name="Brown D.W."/>
            <person name="Naumann T.A."/>
            <person name="Divon H.H."/>
            <person name="Lysoe E."/>
            <person name="Uhlig S."/>
            <person name="Proctor R.H."/>
        </authorList>
    </citation>
    <scope>NUCLEOTIDE SEQUENCE</scope>
    <source>
        <strain evidence="3">NRRL 22465</strain>
    </source>
</reference>
<dbReference type="InterPro" id="IPR020471">
    <property type="entry name" value="AKR"/>
</dbReference>
<dbReference type="OrthoDB" id="5357513at2759"/>
<dbReference type="EMBL" id="JABEYC010000079">
    <property type="protein sequence ID" value="KAF4983127.1"/>
    <property type="molecule type" value="Genomic_DNA"/>
</dbReference>
<dbReference type="InterPro" id="IPR023210">
    <property type="entry name" value="NADP_OxRdtase_dom"/>
</dbReference>
<dbReference type="AlphaFoldDB" id="A0A8H4UTI8"/>
<dbReference type="Proteomes" id="UP000635477">
    <property type="component" value="Unassembled WGS sequence"/>
</dbReference>
<dbReference type="GO" id="GO:0016491">
    <property type="term" value="F:oxidoreductase activity"/>
    <property type="evidence" value="ECO:0007669"/>
    <property type="project" value="UniProtKB-KW"/>
</dbReference>
<dbReference type="Gene3D" id="3.20.20.100">
    <property type="entry name" value="NADP-dependent oxidoreductase domain"/>
    <property type="match status" value="1"/>
</dbReference>
<evidence type="ECO:0000256" key="1">
    <source>
        <dbReference type="ARBA" id="ARBA00023002"/>
    </source>
</evidence>
<organism evidence="3 4">
    <name type="scientific">Fusarium zealandicum</name>
    <dbReference type="NCBI Taxonomy" id="1053134"/>
    <lineage>
        <taxon>Eukaryota</taxon>
        <taxon>Fungi</taxon>
        <taxon>Dikarya</taxon>
        <taxon>Ascomycota</taxon>
        <taxon>Pezizomycotina</taxon>
        <taxon>Sordariomycetes</taxon>
        <taxon>Hypocreomycetidae</taxon>
        <taxon>Hypocreales</taxon>
        <taxon>Nectriaceae</taxon>
        <taxon>Fusarium</taxon>
        <taxon>Fusarium staphyleae species complex</taxon>
    </lineage>
</organism>
<accession>A0A8H4UTI8</accession>
<dbReference type="Pfam" id="PF00248">
    <property type="entry name" value="Aldo_ket_red"/>
    <property type="match status" value="1"/>
</dbReference>
<name>A0A8H4UTI8_9HYPO</name>
<evidence type="ECO:0000313" key="3">
    <source>
        <dbReference type="EMBL" id="KAF4983127.1"/>
    </source>
</evidence>
<dbReference type="SUPFAM" id="SSF51430">
    <property type="entry name" value="NAD(P)-linked oxidoreductase"/>
    <property type="match status" value="1"/>
</dbReference>
<dbReference type="PANTHER" id="PTHR11732">
    <property type="entry name" value="ALDO/KETO REDUCTASE"/>
    <property type="match status" value="1"/>
</dbReference>
<keyword evidence="1" id="KW-0560">Oxidoreductase</keyword>
<protein>
    <recommendedName>
        <fullName evidence="2">NADP-dependent oxidoreductase domain-containing protein</fullName>
    </recommendedName>
</protein>
<reference evidence="3" key="2">
    <citation type="submission" date="2020-05" db="EMBL/GenBank/DDBJ databases">
        <authorList>
            <person name="Kim H.-S."/>
            <person name="Proctor R.H."/>
            <person name="Brown D.W."/>
        </authorList>
    </citation>
    <scope>NUCLEOTIDE SEQUENCE</scope>
    <source>
        <strain evidence="3">NRRL 22465</strain>
    </source>
</reference>
<evidence type="ECO:0000259" key="2">
    <source>
        <dbReference type="Pfam" id="PF00248"/>
    </source>
</evidence>
<comment type="caution">
    <text evidence="3">The sequence shown here is derived from an EMBL/GenBank/DDBJ whole genome shotgun (WGS) entry which is preliminary data.</text>
</comment>